<keyword evidence="4" id="KW-1185">Reference proteome</keyword>
<comment type="subunit">
    <text evidence="2">Interacts with ribosomal protein uL14 (rplN).</text>
</comment>
<comment type="function">
    <text evidence="2">Functions as a ribosomal silencing factor. Interacts with ribosomal protein uL14 (rplN), blocking formation of intersubunit bridge B8. Prevents association of the 30S and 50S ribosomal subunits and the formation of functional ribosomes, thus repressing translation.</text>
</comment>
<evidence type="ECO:0000256" key="2">
    <source>
        <dbReference type="HAMAP-Rule" id="MF_01477"/>
    </source>
</evidence>
<dbReference type="Pfam" id="PF02410">
    <property type="entry name" value="RsfS"/>
    <property type="match status" value="1"/>
</dbReference>
<dbReference type="AlphaFoldDB" id="A0A3D9H0U5"/>
<dbReference type="Gene3D" id="3.30.460.10">
    <property type="entry name" value="Beta Polymerase, domain 2"/>
    <property type="match status" value="1"/>
</dbReference>
<evidence type="ECO:0000256" key="1">
    <source>
        <dbReference type="ARBA" id="ARBA00010574"/>
    </source>
</evidence>
<organism evidence="3 4">
    <name type="scientific">Winogradskyella eximia</name>
    <dbReference type="NCBI Taxonomy" id="262006"/>
    <lineage>
        <taxon>Bacteria</taxon>
        <taxon>Pseudomonadati</taxon>
        <taxon>Bacteroidota</taxon>
        <taxon>Flavobacteriia</taxon>
        <taxon>Flavobacteriales</taxon>
        <taxon>Flavobacteriaceae</taxon>
        <taxon>Winogradskyella</taxon>
    </lineage>
</organism>
<dbReference type="NCBIfam" id="TIGR00090">
    <property type="entry name" value="rsfS_iojap_ybeB"/>
    <property type="match status" value="1"/>
</dbReference>
<dbReference type="GO" id="GO:0043023">
    <property type="term" value="F:ribosomal large subunit binding"/>
    <property type="evidence" value="ECO:0007669"/>
    <property type="project" value="TreeGrafter"/>
</dbReference>
<keyword evidence="2" id="KW-0810">Translation regulation</keyword>
<accession>A0A3D9H0U5</accession>
<comment type="caution">
    <text evidence="3">The sequence shown here is derived from an EMBL/GenBank/DDBJ whole genome shotgun (WGS) entry which is preliminary data.</text>
</comment>
<name>A0A3D9H0U5_9FLAO</name>
<dbReference type="Proteomes" id="UP000256980">
    <property type="component" value="Unassembled WGS sequence"/>
</dbReference>
<dbReference type="GO" id="GO:0005737">
    <property type="term" value="C:cytoplasm"/>
    <property type="evidence" value="ECO:0007669"/>
    <property type="project" value="UniProtKB-SubCell"/>
</dbReference>
<dbReference type="GO" id="GO:0017148">
    <property type="term" value="P:negative regulation of translation"/>
    <property type="evidence" value="ECO:0007669"/>
    <property type="project" value="UniProtKB-UniRule"/>
</dbReference>
<dbReference type="EMBL" id="QRDV01000009">
    <property type="protein sequence ID" value="RED42158.1"/>
    <property type="molecule type" value="Genomic_DNA"/>
</dbReference>
<comment type="subcellular location">
    <subcellularLocation>
        <location evidence="2">Cytoplasm</location>
    </subcellularLocation>
</comment>
<dbReference type="InterPro" id="IPR043519">
    <property type="entry name" value="NT_sf"/>
</dbReference>
<gene>
    <name evidence="2" type="primary">rsfS</name>
    <name evidence="3" type="ORF">DFQ10_10953</name>
</gene>
<evidence type="ECO:0000313" key="4">
    <source>
        <dbReference type="Proteomes" id="UP000256980"/>
    </source>
</evidence>
<dbReference type="RefSeq" id="WP_115818520.1">
    <property type="nucleotide sequence ID" value="NZ_CANKZP010000009.1"/>
</dbReference>
<protein>
    <recommendedName>
        <fullName evidence="2">Ribosomal silencing factor RsfS</fullName>
    </recommendedName>
</protein>
<evidence type="ECO:0000313" key="3">
    <source>
        <dbReference type="EMBL" id="RED42158.1"/>
    </source>
</evidence>
<dbReference type="OrthoDB" id="9793681at2"/>
<dbReference type="HAMAP" id="MF_01477">
    <property type="entry name" value="Iojap_RsfS"/>
    <property type="match status" value="1"/>
</dbReference>
<dbReference type="PANTHER" id="PTHR21043">
    <property type="entry name" value="IOJAP SUPERFAMILY ORTHOLOG"/>
    <property type="match status" value="1"/>
</dbReference>
<dbReference type="SUPFAM" id="SSF81301">
    <property type="entry name" value="Nucleotidyltransferase"/>
    <property type="match status" value="1"/>
</dbReference>
<proteinExistence type="inferred from homology"/>
<dbReference type="GO" id="GO:0090071">
    <property type="term" value="P:negative regulation of ribosome biogenesis"/>
    <property type="evidence" value="ECO:0007669"/>
    <property type="project" value="UniProtKB-UniRule"/>
</dbReference>
<dbReference type="GO" id="GO:0042256">
    <property type="term" value="P:cytosolic ribosome assembly"/>
    <property type="evidence" value="ECO:0007669"/>
    <property type="project" value="UniProtKB-UniRule"/>
</dbReference>
<keyword evidence="2" id="KW-0963">Cytoplasm</keyword>
<comment type="similarity">
    <text evidence="1 2">Belongs to the Iojap/RsfS family.</text>
</comment>
<dbReference type="InterPro" id="IPR004394">
    <property type="entry name" value="Iojap/RsfS/C7orf30"/>
</dbReference>
<keyword evidence="2" id="KW-0678">Repressor</keyword>
<dbReference type="PANTHER" id="PTHR21043:SF0">
    <property type="entry name" value="MITOCHONDRIAL ASSEMBLY OF RIBOSOMAL LARGE SUBUNIT PROTEIN 1"/>
    <property type="match status" value="1"/>
</dbReference>
<reference evidence="3 4" key="1">
    <citation type="submission" date="2018-07" db="EMBL/GenBank/DDBJ databases">
        <title>Genomic Encyclopedia of Type Strains, Phase III (KMG-III): the genomes of soil and plant-associated and newly described type strains.</title>
        <authorList>
            <person name="Whitman W."/>
        </authorList>
    </citation>
    <scope>NUCLEOTIDE SEQUENCE [LARGE SCALE GENOMIC DNA]</scope>
    <source>
        <strain evidence="3 4">CECT 7946</strain>
    </source>
</reference>
<sequence length="123" mass="14006">MTKDKIPVDQLITSIIGGIEEVKGKEITILDLREIENTVCDYFIICEGSSNTQVNAIVGSIQKQVSKALKDKPWHIEGTDNAEWVLMDYVNVVVHVFQKQIREYYDIEGLWGDAKITQIETSY</sequence>